<dbReference type="Proteomes" id="UP000008555">
    <property type="component" value="Chromosome"/>
</dbReference>
<dbReference type="KEGG" id="cbd:CBUD_1897"/>
<evidence type="ECO:0000313" key="2">
    <source>
        <dbReference type="Proteomes" id="UP000008555"/>
    </source>
</evidence>
<dbReference type="AlphaFoldDB" id="A9KD68"/>
<dbReference type="HOGENOM" id="CLU_3342695_0_0_6"/>
<evidence type="ECO:0000313" key="1">
    <source>
        <dbReference type="EMBL" id="ABS78283.1"/>
    </source>
</evidence>
<name>A9KD68_COXBN</name>
<accession>A9KD68</accession>
<sequence length="37" mass="4134">MFFLSQDPYFASLHTGYGPPLTAKAEARIIEPYDGQT</sequence>
<reference evidence="1 2" key="1">
    <citation type="journal article" date="2009" name="Infect. Immun.">
        <title>Comparative genomics reveal extensive transposon-mediated genomic plasticity and diversity among potential effector proteins within the genus Coxiella.</title>
        <authorList>
            <person name="Beare P.A."/>
            <person name="Unsworth N."/>
            <person name="Andoh M."/>
            <person name="Voth D.E."/>
            <person name="Omsland A."/>
            <person name="Gilk S.D."/>
            <person name="Williams K.P."/>
            <person name="Sobral B.W."/>
            <person name="Kupko J.J.III."/>
            <person name="Porcella S.F."/>
            <person name="Samuel J.E."/>
            <person name="Heinzen R.A."/>
        </authorList>
    </citation>
    <scope>NUCLEOTIDE SEQUENCE [LARGE SCALE GENOMIC DNA]</scope>
    <source>
        <strain evidence="1 2">Dugway 5J108-111</strain>
    </source>
</reference>
<organism evidence="1 2">
    <name type="scientific">Coxiella burnetii (strain Dugway 5J108-111)</name>
    <dbReference type="NCBI Taxonomy" id="434922"/>
    <lineage>
        <taxon>Bacteria</taxon>
        <taxon>Pseudomonadati</taxon>
        <taxon>Pseudomonadota</taxon>
        <taxon>Gammaproteobacteria</taxon>
        <taxon>Legionellales</taxon>
        <taxon>Coxiellaceae</taxon>
        <taxon>Coxiella</taxon>
    </lineage>
</organism>
<gene>
    <name evidence="1" type="ordered locus">CBUD_1897</name>
</gene>
<proteinExistence type="predicted"/>
<protein>
    <submittedName>
        <fullName evidence="1">Uncharacterized protein</fullName>
    </submittedName>
</protein>
<dbReference type="EMBL" id="CP000733">
    <property type="protein sequence ID" value="ABS78283.1"/>
    <property type="molecule type" value="Genomic_DNA"/>
</dbReference>